<dbReference type="GO" id="GO:0051301">
    <property type="term" value="P:cell division"/>
    <property type="evidence" value="ECO:0007669"/>
    <property type="project" value="UniProtKB-KW"/>
</dbReference>
<evidence type="ECO:0000256" key="5">
    <source>
        <dbReference type="ARBA" id="ARBA00022618"/>
    </source>
</evidence>
<dbReference type="PANTHER" id="PTHR47755">
    <property type="entry name" value="CELL DIVISION PROTEIN FTSX"/>
    <property type="match status" value="1"/>
</dbReference>
<feature type="transmembrane region" description="Helical" evidence="11">
    <location>
        <begin position="257"/>
        <end position="283"/>
    </location>
</feature>
<evidence type="ECO:0000256" key="3">
    <source>
        <dbReference type="ARBA" id="ARBA00021907"/>
    </source>
</evidence>
<comment type="subcellular location">
    <subcellularLocation>
        <location evidence="1">Cell membrane</location>
        <topology evidence="1">Multi-pass membrane protein</topology>
    </subcellularLocation>
</comment>
<feature type="transmembrane region" description="Helical" evidence="11">
    <location>
        <begin position="208"/>
        <end position="237"/>
    </location>
</feature>
<evidence type="ECO:0000259" key="12">
    <source>
        <dbReference type="Pfam" id="PF02687"/>
    </source>
</evidence>
<evidence type="ECO:0000256" key="11">
    <source>
        <dbReference type="SAM" id="Phobius"/>
    </source>
</evidence>
<keyword evidence="9 10" id="KW-0131">Cell cycle</keyword>
<dbReference type="Proteomes" id="UP000034181">
    <property type="component" value="Unassembled WGS sequence"/>
</dbReference>
<dbReference type="EMBL" id="LBUZ01000017">
    <property type="protein sequence ID" value="KKQ75105.1"/>
    <property type="molecule type" value="Genomic_DNA"/>
</dbReference>
<gene>
    <name evidence="14" type="ORF">US96_C0017G0011</name>
</gene>
<evidence type="ECO:0000256" key="4">
    <source>
        <dbReference type="ARBA" id="ARBA00022475"/>
    </source>
</evidence>
<dbReference type="Gene3D" id="3.30.70.3040">
    <property type="match status" value="1"/>
</dbReference>
<evidence type="ECO:0000256" key="7">
    <source>
        <dbReference type="ARBA" id="ARBA00022989"/>
    </source>
</evidence>
<keyword evidence="7 11" id="KW-1133">Transmembrane helix</keyword>
<evidence type="ECO:0000256" key="1">
    <source>
        <dbReference type="ARBA" id="ARBA00004651"/>
    </source>
</evidence>
<dbReference type="PIRSF" id="PIRSF003097">
    <property type="entry name" value="FtsX"/>
    <property type="match status" value="1"/>
</dbReference>
<comment type="caution">
    <text evidence="14">The sequence shown here is derived from an EMBL/GenBank/DDBJ whole genome shotgun (WGS) entry which is preliminary data.</text>
</comment>
<name>A0A0G0KHX0_9BACT</name>
<dbReference type="InterPro" id="IPR040690">
    <property type="entry name" value="FtsX_ECD"/>
</dbReference>
<dbReference type="AlphaFoldDB" id="A0A0G0KHX0"/>
<evidence type="ECO:0000313" key="14">
    <source>
        <dbReference type="EMBL" id="KKQ75105.1"/>
    </source>
</evidence>
<dbReference type="Pfam" id="PF02687">
    <property type="entry name" value="FtsX"/>
    <property type="match status" value="1"/>
</dbReference>
<evidence type="ECO:0000256" key="2">
    <source>
        <dbReference type="ARBA" id="ARBA00007379"/>
    </source>
</evidence>
<feature type="domain" description="ABC3 transporter permease C-terminal" evidence="12">
    <location>
        <begin position="168"/>
        <end position="288"/>
    </location>
</feature>
<dbReference type="InterPro" id="IPR003838">
    <property type="entry name" value="ABC3_permease_C"/>
</dbReference>
<keyword evidence="4 10" id="KW-1003">Cell membrane</keyword>
<keyword evidence="8 10" id="KW-0472">Membrane</keyword>
<protein>
    <recommendedName>
        <fullName evidence="3 10">Cell division protein FtsX</fullName>
    </recommendedName>
</protein>
<proteinExistence type="inferred from homology"/>
<sequence length="290" mass="32730">MKTLRTARRNIRRSPYQAIAAVFIMTLTFLAFSIFAFIIFGSSRIVDYFESKPQVTAFFRDEAAKGDIDKLKSSFEQSEFISEVKFVSKEQALEIYRQQNKDDPLLLDLVTAEILPASLEISTFNIEDLNLVSETLNKSAIVEEVVFQRDVIATLTSWTTAVRAIGIFTVSILATISIFIMVTIIGIKVSQKKQDIETMRLIGAGNWYIRWPFIIEGVFYGVLGAIIGFLLSLGILFWTTPYLSSFLRGIPVLPLSFIFIGILFMLEVILAILLGAFSSYVAVLRYLRKP</sequence>
<dbReference type="GO" id="GO:0005886">
    <property type="term" value="C:plasma membrane"/>
    <property type="evidence" value="ECO:0007669"/>
    <property type="project" value="UniProtKB-SubCell"/>
</dbReference>
<dbReference type="PATRIC" id="fig|1618569.3.peg.467"/>
<organism evidence="14 15">
    <name type="scientific">Candidatus Woesebacteria bacterium GW2011_GWB1_38_5b</name>
    <dbReference type="NCBI Taxonomy" id="1618569"/>
    <lineage>
        <taxon>Bacteria</taxon>
        <taxon>Candidatus Woeseibacteriota</taxon>
    </lineage>
</organism>
<evidence type="ECO:0000256" key="10">
    <source>
        <dbReference type="PIRNR" id="PIRNR003097"/>
    </source>
</evidence>
<evidence type="ECO:0000256" key="8">
    <source>
        <dbReference type="ARBA" id="ARBA00023136"/>
    </source>
</evidence>
<feature type="transmembrane region" description="Helical" evidence="11">
    <location>
        <begin position="20"/>
        <end position="40"/>
    </location>
</feature>
<feature type="domain" description="FtsX extracellular" evidence="13">
    <location>
        <begin position="54"/>
        <end position="145"/>
    </location>
</feature>
<dbReference type="InterPro" id="IPR004513">
    <property type="entry name" value="FtsX"/>
</dbReference>
<evidence type="ECO:0000256" key="9">
    <source>
        <dbReference type="ARBA" id="ARBA00023306"/>
    </source>
</evidence>
<accession>A0A0G0KHX0</accession>
<evidence type="ECO:0000256" key="6">
    <source>
        <dbReference type="ARBA" id="ARBA00022692"/>
    </source>
</evidence>
<keyword evidence="5 10" id="KW-0132">Cell division</keyword>
<comment type="similarity">
    <text evidence="2 10">Belongs to the ABC-4 integral membrane protein family. FtsX subfamily.</text>
</comment>
<feature type="transmembrane region" description="Helical" evidence="11">
    <location>
        <begin position="164"/>
        <end position="187"/>
    </location>
</feature>
<keyword evidence="6 11" id="KW-0812">Transmembrane</keyword>
<reference evidence="14 15" key="1">
    <citation type="journal article" date="2015" name="Nature">
        <title>rRNA introns, odd ribosomes, and small enigmatic genomes across a large radiation of phyla.</title>
        <authorList>
            <person name="Brown C.T."/>
            <person name="Hug L.A."/>
            <person name="Thomas B.C."/>
            <person name="Sharon I."/>
            <person name="Castelle C.J."/>
            <person name="Singh A."/>
            <person name="Wilkins M.J."/>
            <person name="Williams K.H."/>
            <person name="Banfield J.F."/>
        </authorList>
    </citation>
    <scope>NUCLEOTIDE SEQUENCE [LARGE SCALE GENOMIC DNA]</scope>
</reference>
<evidence type="ECO:0000259" key="13">
    <source>
        <dbReference type="Pfam" id="PF18075"/>
    </source>
</evidence>
<dbReference type="PANTHER" id="PTHR47755:SF1">
    <property type="entry name" value="CELL DIVISION PROTEIN FTSX"/>
    <property type="match status" value="1"/>
</dbReference>
<dbReference type="Pfam" id="PF18075">
    <property type="entry name" value="FtsX_ECD"/>
    <property type="match status" value="1"/>
</dbReference>
<evidence type="ECO:0000313" key="15">
    <source>
        <dbReference type="Proteomes" id="UP000034181"/>
    </source>
</evidence>